<dbReference type="RefSeq" id="WP_146322031.1">
    <property type="nucleotide sequence ID" value="NZ_CP042305.1"/>
</dbReference>
<feature type="transmembrane region" description="Helical" evidence="1">
    <location>
        <begin position="185"/>
        <end position="207"/>
    </location>
</feature>
<dbReference type="EMBL" id="CP042305">
    <property type="protein sequence ID" value="QDZ16027.1"/>
    <property type="molecule type" value="Genomic_DNA"/>
</dbReference>
<feature type="transmembrane region" description="Helical" evidence="1">
    <location>
        <begin position="264"/>
        <end position="284"/>
    </location>
</feature>
<dbReference type="KEGG" id="huw:FPZ11_15725"/>
<feature type="transmembrane region" description="Helical" evidence="1">
    <location>
        <begin position="12"/>
        <end position="33"/>
    </location>
</feature>
<keyword evidence="1" id="KW-0472">Membrane</keyword>
<dbReference type="OrthoDB" id="2151407at2"/>
<evidence type="ECO:0000256" key="1">
    <source>
        <dbReference type="SAM" id="Phobius"/>
    </source>
</evidence>
<feature type="transmembrane region" description="Helical" evidence="1">
    <location>
        <begin position="213"/>
        <end position="232"/>
    </location>
</feature>
<keyword evidence="3" id="KW-1185">Reference proteome</keyword>
<dbReference type="Proteomes" id="UP000320216">
    <property type="component" value="Chromosome"/>
</dbReference>
<feature type="transmembrane region" description="Helical" evidence="1">
    <location>
        <begin position="239"/>
        <end position="258"/>
    </location>
</feature>
<accession>A0A5B8M5X3</accession>
<dbReference type="AlphaFoldDB" id="A0A5B8M5X3"/>
<keyword evidence="1" id="KW-0812">Transmembrane</keyword>
<gene>
    <name evidence="2" type="ORF">FPZ11_15725</name>
</gene>
<protein>
    <submittedName>
        <fullName evidence="2">ABC transporter permease</fullName>
    </submittedName>
</protein>
<proteinExistence type="predicted"/>
<evidence type="ECO:0000313" key="2">
    <source>
        <dbReference type="EMBL" id="QDZ16027.1"/>
    </source>
</evidence>
<feature type="transmembrane region" description="Helical" evidence="1">
    <location>
        <begin position="319"/>
        <end position="341"/>
    </location>
</feature>
<evidence type="ECO:0000313" key="3">
    <source>
        <dbReference type="Proteomes" id="UP000320216"/>
    </source>
</evidence>
<sequence>MSERIAHTTWGRSVLIGIAASVAIGVVVLAFLWPTVTAKPQNLPIAVTGQSAQVDAVINALDKAEPGLFDVTKVSDRGAIVTGIKHRDYDGGIVIGTTPEVLTASAASPAVTQVMTAVQGVLQKQVTAGIQQAAQAGAQAAAAKGASAEQVLQALGSVPSVTVKLTDVVPLASTDSRGTGMAAAAFPLALGGMIGGVLISLLITGVWRRLTATAVYAVAAGLIVVSVLQPWFGILQGSFVGNVGAMALAVFATASFIVGMSSLIGPAGIAVGAVVTILIGNPLASATQPTQFMPGAWGAVGQWFVPGSAATLLRDLSYFPSASIAFPLLVLAGWSVLGIVLQVSGHFRSREVVHVDGWDDEDAAAQAAKPVAVA</sequence>
<keyword evidence="1" id="KW-1133">Transmembrane helix</keyword>
<name>A0A5B8M5X3_9MICO</name>
<reference evidence="2 3" key="1">
    <citation type="submission" date="2019-07" db="EMBL/GenBank/DDBJ databases">
        <title>Full genome sequence of Humibacter sp. WJ7-1.</title>
        <authorList>
            <person name="Im W.-T."/>
        </authorList>
    </citation>
    <scope>NUCLEOTIDE SEQUENCE [LARGE SCALE GENOMIC DNA]</scope>
    <source>
        <strain evidence="2 3">WJ7-1</strain>
    </source>
</reference>
<organism evidence="2 3">
    <name type="scientific">Humibacter ginsenosidimutans</name>
    <dbReference type="NCBI Taxonomy" id="2599293"/>
    <lineage>
        <taxon>Bacteria</taxon>
        <taxon>Bacillati</taxon>
        <taxon>Actinomycetota</taxon>
        <taxon>Actinomycetes</taxon>
        <taxon>Micrococcales</taxon>
        <taxon>Microbacteriaceae</taxon>
        <taxon>Humibacter</taxon>
    </lineage>
</organism>